<dbReference type="EMBL" id="RXIC02000026">
    <property type="protein sequence ID" value="KAB1204581.1"/>
    <property type="molecule type" value="Genomic_DNA"/>
</dbReference>
<proteinExistence type="predicted"/>
<dbReference type="InterPro" id="IPR014002">
    <property type="entry name" value="Agenet_dom_plant"/>
</dbReference>
<gene>
    <name evidence="4" type="ORF">CJ030_MR8G020604</name>
</gene>
<sequence length="411" mass="46026">MRFKKGSEVEVLRKKEVPTGEWRCAKIISGNGHTYRVMYEDSHDVRSEVFLERVPRNAIRPCPPLAGSMESWVVGDIVEVFDGGSWKIAMVLKVLGRDKYLTRLLGCCEEFIVHRSNIRVRQFWQNDEWFVIGKGSGSYEVVKSQKPSCFNSHEETSDFRQFNARRKMLAGNNCLAAEDNTCFQESHIVSFRTLKRSSPYCSSHTEAYTRKTRRIQKEGEHRRFISGSPSPLLKKVDAVAYPRVILGETYMHASSNNQTTGYFELERGSHSGSNLSIHERSSEDTGCGSVASSVGSCSVVSYSPNKLSGRLLSGPIQDADTLCSDADSFSNCGDEEGKCPLSLKEDIAARIHRLELHAYRSTLGAIYASGPLSWEQEALLTNLRISLNISNDEHLMEIRNLKSPGSGLHLN</sequence>
<dbReference type="PANTHER" id="PTHR31917">
    <property type="entry name" value="AGENET DOMAIN-CONTAINING PROTEIN-RELATED"/>
    <property type="match status" value="1"/>
</dbReference>
<dbReference type="InterPro" id="IPR005491">
    <property type="entry name" value="ENT_dom"/>
</dbReference>
<dbReference type="PROSITE" id="PS51138">
    <property type="entry name" value="ENT"/>
    <property type="match status" value="1"/>
</dbReference>
<dbReference type="CDD" id="cd20406">
    <property type="entry name" value="Tudor_Agenet_AtDUF_rpt2_4"/>
    <property type="match status" value="1"/>
</dbReference>
<evidence type="ECO:0000313" key="4">
    <source>
        <dbReference type="EMBL" id="KAB1204581.1"/>
    </source>
</evidence>
<reference evidence="4 5" key="1">
    <citation type="journal article" date="2019" name="Plant Biotechnol. J.">
        <title>The red bayberry genome and genetic basis of sex determination.</title>
        <authorList>
            <person name="Jia H.M."/>
            <person name="Jia H.J."/>
            <person name="Cai Q.L."/>
            <person name="Wang Y."/>
            <person name="Zhao H.B."/>
            <person name="Yang W.F."/>
            <person name="Wang G.Y."/>
            <person name="Li Y.H."/>
            <person name="Zhan D.L."/>
            <person name="Shen Y.T."/>
            <person name="Niu Q.F."/>
            <person name="Chang L."/>
            <person name="Qiu J."/>
            <person name="Zhao L."/>
            <person name="Xie H.B."/>
            <person name="Fu W.Y."/>
            <person name="Jin J."/>
            <person name="Li X.W."/>
            <person name="Jiao Y."/>
            <person name="Zhou C.C."/>
            <person name="Tu T."/>
            <person name="Chai C.Y."/>
            <person name="Gao J.L."/>
            <person name="Fan L.J."/>
            <person name="van de Weg E."/>
            <person name="Wang J.Y."/>
            <person name="Gao Z.S."/>
        </authorList>
    </citation>
    <scope>NUCLEOTIDE SEQUENCE [LARGE SCALE GENOMIC DNA]</scope>
    <source>
        <tissue evidence="4">Leaves</tissue>
    </source>
</reference>
<comment type="caution">
    <text evidence="4">The sequence shown here is derived from an EMBL/GenBank/DDBJ whole genome shotgun (WGS) entry which is preliminary data.</text>
</comment>
<dbReference type="AlphaFoldDB" id="A0A6A1UWB5"/>
<dbReference type="InterPro" id="IPR008395">
    <property type="entry name" value="Agenet-like_dom"/>
</dbReference>
<dbReference type="SUPFAM" id="SSF158639">
    <property type="entry name" value="ENT-like"/>
    <property type="match status" value="1"/>
</dbReference>
<dbReference type="SMART" id="SM00743">
    <property type="entry name" value="Agenet"/>
    <property type="match status" value="2"/>
</dbReference>
<comment type="subcellular location">
    <subcellularLocation>
        <location evidence="1">Nucleus</location>
    </subcellularLocation>
</comment>
<accession>A0A6A1UWB5</accession>
<protein>
    <recommendedName>
        <fullName evidence="3">ENT domain-containing protein</fullName>
    </recommendedName>
</protein>
<keyword evidence="2" id="KW-0539">Nucleus</keyword>
<evidence type="ECO:0000256" key="1">
    <source>
        <dbReference type="ARBA" id="ARBA00004123"/>
    </source>
</evidence>
<feature type="domain" description="ENT" evidence="3">
    <location>
        <begin position="347"/>
        <end position="411"/>
    </location>
</feature>
<name>A0A6A1UWB5_9ROSI</name>
<dbReference type="Pfam" id="PF03735">
    <property type="entry name" value="ENT"/>
    <property type="match status" value="1"/>
</dbReference>
<keyword evidence="5" id="KW-1185">Reference proteome</keyword>
<evidence type="ECO:0000259" key="3">
    <source>
        <dbReference type="PROSITE" id="PS51138"/>
    </source>
</evidence>
<evidence type="ECO:0000313" key="5">
    <source>
        <dbReference type="Proteomes" id="UP000516437"/>
    </source>
</evidence>
<dbReference type="GO" id="GO:0005634">
    <property type="term" value="C:nucleus"/>
    <property type="evidence" value="ECO:0007669"/>
    <property type="project" value="UniProtKB-SubCell"/>
</dbReference>
<dbReference type="Proteomes" id="UP000516437">
    <property type="component" value="Chromosome 8"/>
</dbReference>
<dbReference type="OrthoDB" id="663550at2759"/>
<dbReference type="SMART" id="SM01191">
    <property type="entry name" value="ENT"/>
    <property type="match status" value="1"/>
</dbReference>
<dbReference type="Gene3D" id="1.10.1240.40">
    <property type="entry name" value="ENT domain"/>
    <property type="match status" value="1"/>
</dbReference>
<dbReference type="InterPro" id="IPR036142">
    <property type="entry name" value="ENT_dom-like_sf"/>
</dbReference>
<dbReference type="Pfam" id="PF05641">
    <property type="entry name" value="Agenet"/>
    <property type="match status" value="1"/>
</dbReference>
<organism evidence="4 5">
    <name type="scientific">Morella rubra</name>
    <name type="common">Chinese bayberry</name>
    <dbReference type="NCBI Taxonomy" id="262757"/>
    <lineage>
        <taxon>Eukaryota</taxon>
        <taxon>Viridiplantae</taxon>
        <taxon>Streptophyta</taxon>
        <taxon>Embryophyta</taxon>
        <taxon>Tracheophyta</taxon>
        <taxon>Spermatophyta</taxon>
        <taxon>Magnoliopsida</taxon>
        <taxon>eudicotyledons</taxon>
        <taxon>Gunneridae</taxon>
        <taxon>Pentapetalae</taxon>
        <taxon>rosids</taxon>
        <taxon>fabids</taxon>
        <taxon>Fagales</taxon>
        <taxon>Myricaceae</taxon>
        <taxon>Morella</taxon>
    </lineage>
</organism>
<dbReference type="PANTHER" id="PTHR31917:SF146">
    <property type="entry name" value="PLANT TUDOR-LIKE RNA-BINDING PROTEIN-RELATED"/>
    <property type="match status" value="1"/>
</dbReference>
<evidence type="ECO:0000256" key="2">
    <source>
        <dbReference type="ARBA" id="ARBA00023242"/>
    </source>
</evidence>